<proteinExistence type="predicted"/>
<accession>A0A3M7R0M1</accession>
<dbReference type="GO" id="GO:0006508">
    <property type="term" value="P:proteolysis"/>
    <property type="evidence" value="ECO:0007669"/>
    <property type="project" value="UniProtKB-KW"/>
</dbReference>
<evidence type="ECO:0000313" key="1">
    <source>
        <dbReference type="EMBL" id="RNA16921.1"/>
    </source>
</evidence>
<keyword evidence="1" id="KW-0645">Protease</keyword>
<dbReference type="Gene3D" id="3.10.10.10">
    <property type="entry name" value="HIV Type 1 Reverse Transcriptase, subunit A, domain 1"/>
    <property type="match status" value="1"/>
</dbReference>
<dbReference type="OrthoDB" id="8064693at2759"/>
<reference evidence="1 2" key="1">
    <citation type="journal article" date="2018" name="Sci. Rep.">
        <title>Genomic signatures of local adaptation to the degree of environmental predictability in rotifers.</title>
        <authorList>
            <person name="Franch-Gras L."/>
            <person name="Hahn C."/>
            <person name="Garcia-Roger E.M."/>
            <person name="Carmona M.J."/>
            <person name="Serra M."/>
            <person name="Gomez A."/>
        </authorList>
    </citation>
    <scope>NUCLEOTIDE SEQUENCE [LARGE SCALE GENOMIC DNA]</scope>
    <source>
        <strain evidence="1">HYR1</strain>
    </source>
</reference>
<feature type="non-terminal residue" evidence="1">
    <location>
        <position position="1"/>
    </location>
</feature>
<comment type="caution">
    <text evidence="1">The sequence shown here is derived from an EMBL/GenBank/DDBJ whole genome shotgun (WGS) entry which is preliminary data.</text>
</comment>
<dbReference type="SUPFAM" id="SSF56672">
    <property type="entry name" value="DNA/RNA polymerases"/>
    <property type="match status" value="1"/>
</dbReference>
<keyword evidence="2" id="KW-1185">Reference proteome</keyword>
<dbReference type="EMBL" id="REGN01004590">
    <property type="protein sequence ID" value="RNA16921.1"/>
    <property type="molecule type" value="Genomic_DNA"/>
</dbReference>
<dbReference type="InterPro" id="IPR043502">
    <property type="entry name" value="DNA/RNA_pol_sf"/>
</dbReference>
<gene>
    <name evidence="1" type="ORF">BpHYR1_001991</name>
</gene>
<dbReference type="Proteomes" id="UP000276133">
    <property type="component" value="Unassembled WGS sequence"/>
</dbReference>
<name>A0A3M7R0M1_BRAPC</name>
<sequence length="112" mass="13077">QLNKLKTLIDNYWIVFSRNEEDIGMLADKYGQHDIELNDPKPIKQRPYLIPFAKEQVVKESIQKMLDMNIIQPSNSKIAASGLKVVQIQYQNLHQKFLSYHIQMVFYPKNGG</sequence>
<evidence type="ECO:0000313" key="2">
    <source>
        <dbReference type="Proteomes" id="UP000276133"/>
    </source>
</evidence>
<protein>
    <submittedName>
        <fullName evidence="1">Retroviral aspartyl protease family</fullName>
    </submittedName>
</protein>
<dbReference type="STRING" id="10195.A0A3M7R0M1"/>
<organism evidence="1 2">
    <name type="scientific">Brachionus plicatilis</name>
    <name type="common">Marine rotifer</name>
    <name type="synonym">Brachionus muelleri</name>
    <dbReference type="NCBI Taxonomy" id="10195"/>
    <lineage>
        <taxon>Eukaryota</taxon>
        <taxon>Metazoa</taxon>
        <taxon>Spiralia</taxon>
        <taxon>Gnathifera</taxon>
        <taxon>Rotifera</taxon>
        <taxon>Eurotatoria</taxon>
        <taxon>Monogononta</taxon>
        <taxon>Pseudotrocha</taxon>
        <taxon>Ploima</taxon>
        <taxon>Brachionidae</taxon>
        <taxon>Brachionus</taxon>
    </lineage>
</organism>
<dbReference type="GO" id="GO:0008233">
    <property type="term" value="F:peptidase activity"/>
    <property type="evidence" value="ECO:0007669"/>
    <property type="project" value="UniProtKB-KW"/>
</dbReference>
<dbReference type="AlphaFoldDB" id="A0A3M7R0M1"/>
<keyword evidence="1" id="KW-0378">Hydrolase</keyword>